<keyword evidence="3" id="KW-0560">Oxidoreductase</keyword>
<name>A0AA85KIM3_TRIRE</name>
<proteinExistence type="inferred from homology"/>
<feature type="active site" description="Proton donor" evidence="4">
    <location>
        <position position="48"/>
    </location>
</feature>
<dbReference type="WBParaSite" id="TREG1_96630.4">
    <property type="protein sequence ID" value="TREG1_96630.4"/>
    <property type="gene ID" value="TREG1_96630"/>
</dbReference>
<dbReference type="WBParaSite" id="TREG1_96630.2">
    <property type="protein sequence ID" value="TREG1_96630.2"/>
    <property type="gene ID" value="TREG1_96630"/>
</dbReference>
<reference evidence="9 10" key="2">
    <citation type="submission" date="2023-11" db="UniProtKB">
        <authorList>
            <consortium name="WormBaseParasite"/>
        </authorList>
    </citation>
    <scope>IDENTIFICATION</scope>
</reference>
<dbReference type="InterPro" id="IPR018170">
    <property type="entry name" value="Aldo/ket_reductase_CS"/>
</dbReference>
<dbReference type="PIRSF" id="PIRSF000097">
    <property type="entry name" value="AKR"/>
    <property type="match status" value="1"/>
</dbReference>
<evidence type="ECO:0000313" key="11">
    <source>
        <dbReference type="WBParaSite" id="TREG1_96630.3"/>
    </source>
</evidence>
<comment type="similarity">
    <text evidence="1">Belongs to the aldo/keto reductase family.</text>
</comment>
<dbReference type="Pfam" id="PF00248">
    <property type="entry name" value="Aldo_ket_red"/>
    <property type="match status" value="1"/>
</dbReference>
<feature type="domain" description="NADP-dependent oxidoreductase" evidence="7">
    <location>
        <begin position="15"/>
        <end position="284"/>
    </location>
</feature>
<keyword evidence="2" id="KW-0521">NADP</keyword>
<dbReference type="FunFam" id="3.20.20.100:FF:000006">
    <property type="entry name" value="Aldo-keto reductase family 1 member A1"/>
    <property type="match status" value="1"/>
</dbReference>
<evidence type="ECO:0000313" key="9">
    <source>
        <dbReference type="WBParaSite" id="TREG1_96630.1"/>
    </source>
</evidence>
<protein>
    <recommendedName>
        <fullName evidence="7">NADP-dependent oxidoreductase domain-containing protein</fullName>
    </recommendedName>
</protein>
<keyword evidence="8" id="KW-1185">Reference proteome</keyword>
<dbReference type="SUPFAM" id="SSF51430">
    <property type="entry name" value="NAD(P)-linked oxidoreductase"/>
    <property type="match status" value="1"/>
</dbReference>
<dbReference type="InterPro" id="IPR023210">
    <property type="entry name" value="NADP_OxRdtase_dom"/>
</dbReference>
<dbReference type="Proteomes" id="UP000050795">
    <property type="component" value="Unassembled WGS sequence"/>
</dbReference>
<evidence type="ECO:0000256" key="5">
    <source>
        <dbReference type="PIRSR" id="PIRSR000097-2"/>
    </source>
</evidence>
<dbReference type="InterPro" id="IPR036812">
    <property type="entry name" value="NAD(P)_OxRdtase_dom_sf"/>
</dbReference>
<dbReference type="Gene3D" id="3.20.20.100">
    <property type="entry name" value="NADP-dependent oxidoreductase domain"/>
    <property type="match status" value="1"/>
</dbReference>
<dbReference type="PRINTS" id="PR00069">
    <property type="entry name" value="ALDKETRDTASE"/>
</dbReference>
<evidence type="ECO:0000256" key="2">
    <source>
        <dbReference type="ARBA" id="ARBA00022857"/>
    </source>
</evidence>
<sequence>MESLKMENGYSIPILGLGTWNSPPGEVGAAVKKALEIGYRHLDCAYVYNNEAEIGEALEESMKKLNLKREDIFITSKLWNTFFRPENVRKGCETTLKNLRLKYLDLYLIHWPVPFEPGKGNFPTKEDGQLCLDNVPHEKTWQEMEKLVDEGLVKSIGLSNFNKRQIENILKHCRIKPVNLQIEIHANFPNIKLVEYAQSIGMTVTAYAPLGSPAHSPGRTNLLTEAWVVAIAEHHKKTPAQVLIRYLIQRNLIVVPKSVTLKRIEENFQVFDFQLSKEEIKELNTKGLNERQFKLLKMSDHPEYPFRDEY</sequence>
<dbReference type="InterPro" id="IPR020471">
    <property type="entry name" value="AKR"/>
</dbReference>
<evidence type="ECO:0000256" key="3">
    <source>
        <dbReference type="ARBA" id="ARBA00023002"/>
    </source>
</evidence>
<evidence type="ECO:0000259" key="7">
    <source>
        <dbReference type="Pfam" id="PF00248"/>
    </source>
</evidence>
<dbReference type="WBParaSite" id="TREG1_96630.3">
    <property type="protein sequence ID" value="TREG1_96630.3"/>
    <property type="gene ID" value="TREG1_96630"/>
</dbReference>
<dbReference type="PROSITE" id="PS00798">
    <property type="entry name" value="ALDOKETO_REDUCTASE_1"/>
    <property type="match status" value="1"/>
</dbReference>
<organism evidence="8 11">
    <name type="scientific">Trichobilharzia regenti</name>
    <name type="common">Nasal bird schistosome</name>
    <dbReference type="NCBI Taxonomy" id="157069"/>
    <lineage>
        <taxon>Eukaryota</taxon>
        <taxon>Metazoa</taxon>
        <taxon>Spiralia</taxon>
        <taxon>Lophotrochozoa</taxon>
        <taxon>Platyhelminthes</taxon>
        <taxon>Trematoda</taxon>
        <taxon>Digenea</taxon>
        <taxon>Strigeidida</taxon>
        <taxon>Schistosomatoidea</taxon>
        <taxon>Schistosomatidae</taxon>
        <taxon>Trichobilharzia</taxon>
    </lineage>
</organism>
<dbReference type="AlphaFoldDB" id="A0AA85KIM3"/>
<dbReference type="WBParaSite" id="TREG1_96630.1">
    <property type="protein sequence ID" value="TREG1_96630.1"/>
    <property type="gene ID" value="TREG1_96630"/>
</dbReference>
<accession>A0AA85KIM3</accession>
<evidence type="ECO:0000313" key="10">
    <source>
        <dbReference type="WBParaSite" id="TREG1_96630.2"/>
    </source>
</evidence>
<dbReference type="PROSITE" id="PS00062">
    <property type="entry name" value="ALDOKETO_REDUCTASE_2"/>
    <property type="match status" value="1"/>
</dbReference>
<evidence type="ECO:0000313" key="8">
    <source>
        <dbReference type="Proteomes" id="UP000050795"/>
    </source>
</evidence>
<feature type="binding site" evidence="5">
    <location>
        <position position="110"/>
    </location>
    <ligand>
        <name>substrate</name>
    </ligand>
</feature>
<evidence type="ECO:0000256" key="1">
    <source>
        <dbReference type="ARBA" id="ARBA00007905"/>
    </source>
</evidence>
<dbReference type="PROSITE" id="PS00063">
    <property type="entry name" value="ALDOKETO_REDUCTASE_3"/>
    <property type="match status" value="1"/>
</dbReference>
<reference evidence="8" key="1">
    <citation type="submission" date="2022-06" db="EMBL/GenBank/DDBJ databases">
        <authorList>
            <person name="Berger JAMES D."/>
            <person name="Berger JAMES D."/>
        </authorList>
    </citation>
    <scope>NUCLEOTIDE SEQUENCE [LARGE SCALE GENOMIC DNA]</scope>
</reference>
<dbReference type="PANTHER" id="PTHR11732">
    <property type="entry name" value="ALDO/KETO REDUCTASE"/>
    <property type="match status" value="1"/>
</dbReference>
<dbReference type="GO" id="GO:0016491">
    <property type="term" value="F:oxidoreductase activity"/>
    <property type="evidence" value="ECO:0007669"/>
    <property type="project" value="UniProtKB-KW"/>
</dbReference>
<evidence type="ECO:0000256" key="4">
    <source>
        <dbReference type="PIRSR" id="PIRSR000097-1"/>
    </source>
</evidence>
<feature type="site" description="Lowers pKa of active site Tyr" evidence="6">
    <location>
        <position position="77"/>
    </location>
</feature>
<evidence type="ECO:0000256" key="6">
    <source>
        <dbReference type="PIRSR" id="PIRSR000097-3"/>
    </source>
</evidence>